<dbReference type="InterPro" id="IPR001214">
    <property type="entry name" value="SET_dom"/>
</dbReference>
<dbReference type="GO" id="GO:0008270">
    <property type="term" value="F:zinc ion binding"/>
    <property type="evidence" value="ECO:0007669"/>
    <property type="project" value="InterPro"/>
</dbReference>
<dbReference type="Proteomes" id="UP001293254">
    <property type="component" value="Unassembled WGS sequence"/>
</dbReference>
<dbReference type="Gene3D" id="1.10.8.850">
    <property type="entry name" value="Histone-lysine N methyltransferase , C-terminal domain-like"/>
    <property type="match status" value="1"/>
</dbReference>
<evidence type="ECO:0000256" key="3">
    <source>
        <dbReference type="ARBA" id="ARBA00022454"/>
    </source>
</evidence>
<dbReference type="GO" id="GO:0042054">
    <property type="term" value="F:histone methyltransferase activity"/>
    <property type="evidence" value="ECO:0007669"/>
    <property type="project" value="InterPro"/>
</dbReference>
<comment type="subcellular location">
    <subcellularLocation>
        <location evidence="2">Chromosome</location>
    </subcellularLocation>
    <subcellularLocation>
        <location evidence="1">Nucleus</location>
    </subcellularLocation>
</comment>
<dbReference type="AlphaFoldDB" id="A0AAE1XUU1"/>
<dbReference type="Pfam" id="PF10440">
    <property type="entry name" value="WIYLD"/>
    <property type="match status" value="1"/>
</dbReference>
<sequence>MNKKETKTRVANAFRAMKAIGISEDKVKPVLKSLLILYDKNWALIEEENYRALADAIFERDELEAAEQSKKKIVNSQTDDHPEEAAQATEEPERPLKRLRHRYRNGQTSSSNTPDTGVPRAPLIRPKDEPDELPETHPPEVNGSRAIVESPQPNAENIKSKPQAVTRQSLGKNKGKQPVSPESLILHERSDPSQPSSVSRSQENTQLRIESRSQSHPMRLRDRGTRTVSPQIPSGEKRPVPDSSSRALRLKEPKVEPGVILSPKKRSNASLLKPKDEPVTEDMTCLEDSGVITHPNVSNGGDSSSGHGMLTENYSPEPPSALPSVSEKETAHGTATLNEPRNNGEQAMISVECSSNLEIASSPSGEVKISLSYNLGPGRPDFRMPSLEAVLKSVEDKYLRSPKTLDLNVSVTTLMTEICQCFLKLGTGSNSQPTESMDVTPIIDSVSKSSAADALGAAGLHLSSSNGLVDSQSGAEVPQPKTPVLPPPSDSVNDGPQLNKIGAGNEILTNRENQENYAEEGNGVSLEVVHQPQVAPEIIRSLHDVVDIAKGQEKVVITLVNDVNDECPPSFHYIPQNAAFQNAYVNFSLARVGDNNSCANCSGDCLSLSTPCACANETGGEFAYTTDGLVREELLKECISMNRDPKKHCQFFCKECPLERSKCEDIIEPCKGHLVRKFIKECWWKCGCNKQCGNRVVQRGISRNLQVYMTPEGKGWGLRTLEDLPKGAFVCEYVGEVLTNAELFERVLRSPKGEKHSYPVLLDADWCAEGVLKDEEALCLDATYYGNVARFINHRCYDSNLVEIPVEVETPDHHYYHLAFFTTRKVKAMEELTWDYGIDFDDHEHPIKAFRCNCGSKYCRNIKRSRSRARR</sequence>
<dbReference type="InterPro" id="IPR046341">
    <property type="entry name" value="SET_dom_sf"/>
</dbReference>
<dbReference type="InterPro" id="IPR025776">
    <property type="entry name" value="SUVR4/1/2"/>
</dbReference>
<dbReference type="PROSITE" id="PS51580">
    <property type="entry name" value="SAM_MT43_3"/>
    <property type="match status" value="1"/>
</dbReference>
<dbReference type="PROSITE" id="PS50280">
    <property type="entry name" value="SET"/>
    <property type="match status" value="1"/>
</dbReference>
<dbReference type="SMART" id="SM00317">
    <property type="entry name" value="SET"/>
    <property type="match status" value="1"/>
</dbReference>
<evidence type="ECO:0000256" key="1">
    <source>
        <dbReference type="ARBA" id="ARBA00004123"/>
    </source>
</evidence>
<evidence type="ECO:0000256" key="7">
    <source>
        <dbReference type="ARBA" id="ARBA00023242"/>
    </source>
</evidence>
<comment type="caution">
    <text evidence="11">The sequence shown here is derived from an EMBL/GenBank/DDBJ whole genome shotgun (WGS) entry which is preliminary data.</text>
</comment>
<keyword evidence="4" id="KW-0808">Transferase</keyword>
<keyword evidence="6" id="KW-0862">Zinc</keyword>
<dbReference type="PANTHER" id="PTHR46450">
    <property type="entry name" value="INACTIVE HISTONE-LYSINE N-METHYLTRANSFERASE SUVR1-RELATED"/>
    <property type="match status" value="1"/>
</dbReference>
<dbReference type="SMART" id="SM00468">
    <property type="entry name" value="PreSET"/>
    <property type="match status" value="1"/>
</dbReference>
<reference evidence="11" key="1">
    <citation type="submission" date="2020-06" db="EMBL/GenBank/DDBJ databases">
        <authorList>
            <person name="Li T."/>
            <person name="Hu X."/>
            <person name="Zhang T."/>
            <person name="Song X."/>
            <person name="Zhang H."/>
            <person name="Dai N."/>
            <person name="Sheng W."/>
            <person name="Hou X."/>
            <person name="Wei L."/>
        </authorList>
    </citation>
    <scope>NUCLEOTIDE SEQUENCE</scope>
    <source>
        <strain evidence="11">3651</strain>
        <tissue evidence="11">Leaf</tissue>
    </source>
</reference>
<dbReference type="Pfam" id="PF00856">
    <property type="entry name" value="SET"/>
    <property type="match status" value="1"/>
</dbReference>
<keyword evidence="5" id="KW-0479">Metal-binding</keyword>
<keyword evidence="3" id="KW-0158">Chromosome</keyword>
<evidence type="ECO:0000256" key="6">
    <source>
        <dbReference type="ARBA" id="ARBA00022833"/>
    </source>
</evidence>
<feature type="compositionally biased region" description="Low complexity" evidence="8">
    <location>
        <begin position="192"/>
        <end position="202"/>
    </location>
</feature>
<dbReference type="GO" id="GO:0005694">
    <property type="term" value="C:chromosome"/>
    <property type="evidence" value="ECO:0007669"/>
    <property type="project" value="UniProtKB-SubCell"/>
</dbReference>
<dbReference type="FunFam" id="2.170.270.10:FF:000046">
    <property type="entry name" value="SET-domain containing protein lysine methyltransferase family protein"/>
    <property type="match status" value="1"/>
</dbReference>
<gene>
    <name evidence="11" type="ORF">Salat_2256200</name>
</gene>
<evidence type="ECO:0000256" key="8">
    <source>
        <dbReference type="SAM" id="MobiDB-lite"/>
    </source>
</evidence>
<dbReference type="GO" id="GO:0005634">
    <property type="term" value="C:nucleus"/>
    <property type="evidence" value="ECO:0007669"/>
    <property type="project" value="UniProtKB-SubCell"/>
</dbReference>
<evidence type="ECO:0000313" key="12">
    <source>
        <dbReference type="Proteomes" id="UP001293254"/>
    </source>
</evidence>
<accession>A0AAE1XUU1</accession>
<feature type="domain" description="Pre-SET" evidence="10">
    <location>
        <begin position="597"/>
        <end position="700"/>
    </location>
</feature>
<reference evidence="11" key="2">
    <citation type="journal article" date="2024" name="Plant">
        <title>Genomic evolution and insights into agronomic trait innovations of Sesamum species.</title>
        <authorList>
            <person name="Miao H."/>
            <person name="Wang L."/>
            <person name="Qu L."/>
            <person name="Liu H."/>
            <person name="Sun Y."/>
            <person name="Le M."/>
            <person name="Wang Q."/>
            <person name="Wei S."/>
            <person name="Zheng Y."/>
            <person name="Lin W."/>
            <person name="Duan Y."/>
            <person name="Cao H."/>
            <person name="Xiong S."/>
            <person name="Wang X."/>
            <person name="Wei L."/>
            <person name="Li C."/>
            <person name="Ma Q."/>
            <person name="Ju M."/>
            <person name="Zhao R."/>
            <person name="Li G."/>
            <person name="Mu C."/>
            <person name="Tian Q."/>
            <person name="Mei H."/>
            <person name="Zhang T."/>
            <person name="Gao T."/>
            <person name="Zhang H."/>
        </authorList>
    </citation>
    <scope>NUCLEOTIDE SEQUENCE</scope>
    <source>
        <strain evidence="11">3651</strain>
    </source>
</reference>
<feature type="domain" description="SET" evidence="9">
    <location>
        <begin position="703"/>
        <end position="837"/>
    </location>
</feature>
<proteinExistence type="predicted"/>
<dbReference type="SUPFAM" id="SSF82199">
    <property type="entry name" value="SET domain"/>
    <property type="match status" value="1"/>
</dbReference>
<feature type="compositionally biased region" description="Basic and acidic residues" evidence="8">
    <location>
        <begin position="209"/>
        <end position="225"/>
    </location>
</feature>
<dbReference type="InterPro" id="IPR018848">
    <property type="entry name" value="WIYLD_domain"/>
</dbReference>
<keyword evidence="7" id="KW-0539">Nucleus</keyword>
<feature type="region of interest" description="Disordered" evidence="8">
    <location>
        <begin position="67"/>
        <end position="344"/>
    </location>
</feature>
<evidence type="ECO:0000256" key="2">
    <source>
        <dbReference type="ARBA" id="ARBA00004286"/>
    </source>
</evidence>
<dbReference type="EMBL" id="JACGWO010000009">
    <property type="protein sequence ID" value="KAK4418434.1"/>
    <property type="molecule type" value="Genomic_DNA"/>
</dbReference>
<dbReference type="PANTHER" id="PTHR46450:SF1">
    <property type="entry name" value="INACTIVE HISTONE-LYSINE N-METHYLTRANSFERASE SUVR1-RELATED"/>
    <property type="match status" value="1"/>
</dbReference>
<keyword evidence="12" id="KW-1185">Reference proteome</keyword>
<evidence type="ECO:0000259" key="10">
    <source>
        <dbReference type="PROSITE" id="PS50867"/>
    </source>
</evidence>
<evidence type="ECO:0000256" key="5">
    <source>
        <dbReference type="ARBA" id="ARBA00022723"/>
    </source>
</evidence>
<feature type="compositionally biased region" description="Polar residues" evidence="8">
    <location>
        <begin position="295"/>
        <end position="306"/>
    </location>
</feature>
<feature type="compositionally biased region" description="Polar residues" evidence="8">
    <location>
        <begin position="105"/>
        <end position="115"/>
    </location>
</feature>
<evidence type="ECO:0000259" key="9">
    <source>
        <dbReference type="PROSITE" id="PS50280"/>
    </source>
</evidence>
<evidence type="ECO:0000313" key="11">
    <source>
        <dbReference type="EMBL" id="KAK4418434.1"/>
    </source>
</evidence>
<dbReference type="CDD" id="cd10538">
    <property type="entry name" value="SET_SETDB-like"/>
    <property type="match status" value="1"/>
</dbReference>
<feature type="compositionally biased region" description="Polar residues" evidence="8">
    <location>
        <begin position="333"/>
        <end position="344"/>
    </location>
</feature>
<feature type="region of interest" description="Disordered" evidence="8">
    <location>
        <begin position="466"/>
        <end position="496"/>
    </location>
</feature>
<dbReference type="InterPro" id="IPR043017">
    <property type="entry name" value="WIYLD_dom_sf"/>
</dbReference>
<organism evidence="11 12">
    <name type="scientific">Sesamum alatum</name>
    <dbReference type="NCBI Taxonomy" id="300844"/>
    <lineage>
        <taxon>Eukaryota</taxon>
        <taxon>Viridiplantae</taxon>
        <taxon>Streptophyta</taxon>
        <taxon>Embryophyta</taxon>
        <taxon>Tracheophyta</taxon>
        <taxon>Spermatophyta</taxon>
        <taxon>Magnoliopsida</taxon>
        <taxon>eudicotyledons</taxon>
        <taxon>Gunneridae</taxon>
        <taxon>Pentapetalae</taxon>
        <taxon>asterids</taxon>
        <taxon>lamiids</taxon>
        <taxon>Lamiales</taxon>
        <taxon>Pedaliaceae</taxon>
        <taxon>Sesamum</taxon>
    </lineage>
</organism>
<dbReference type="InterPro" id="IPR007728">
    <property type="entry name" value="Pre-SET_dom"/>
</dbReference>
<name>A0AAE1XUU1_9LAMI</name>
<protein>
    <submittedName>
        <fullName evidence="11">Inactive histone-lysine N-methyltransferase SUVR2</fullName>
    </submittedName>
</protein>
<evidence type="ECO:0000256" key="4">
    <source>
        <dbReference type="ARBA" id="ARBA00022679"/>
    </source>
</evidence>
<dbReference type="Gene3D" id="2.170.270.10">
    <property type="entry name" value="SET domain"/>
    <property type="match status" value="1"/>
</dbReference>
<feature type="compositionally biased region" description="Pro residues" evidence="8">
    <location>
        <begin position="480"/>
        <end position="489"/>
    </location>
</feature>
<dbReference type="PROSITE" id="PS50867">
    <property type="entry name" value="PRE_SET"/>
    <property type="match status" value="1"/>
</dbReference>